<dbReference type="AlphaFoldDB" id="A0A5B1M1F9"/>
<dbReference type="RefSeq" id="WP_149751374.1">
    <property type="nucleotide sequence ID" value="NZ_VUJW01000009.1"/>
</dbReference>
<accession>A0A5B1M1F9</accession>
<dbReference type="GO" id="GO:0016020">
    <property type="term" value="C:membrane"/>
    <property type="evidence" value="ECO:0007669"/>
    <property type="project" value="InterPro"/>
</dbReference>
<keyword evidence="3" id="KW-0812">Transmembrane</keyword>
<dbReference type="InterPro" id="IPR018011">
    <property type="entry name" value="Carb_sulfotrans_8-10"/>
</dbReference>
<dbReference type="GO" id="GO:0008146">
    <property type="term" value="F:sulfotransferase activity"/>
    <property type="evidence" value="ECO:0007669"/>
    <property type="project" value="InterPro"/>
</dbReference>
<organism evidence="8 9">
    <name type="scientific">Nocardioides antri</name>
    <dbReference type="NCBI Taxonomy" id="2607659"/>
    <lineage>
        <taxon>Bacteria</taxon>
        <taxon>Bacillati</taxon>
        <taxon>Actinomycetota</taxon>
        <taxon>Actinomycetes</taxon>
        <taxon>Propionibacteriales</taxon>
        <taxon>Nocardioidaceae</taxon>
        <taxon>Nocardioides</taxon>
    </lineage>
</organism>
<evidence type="ECO:0000256" key="5">
    <source>
        <dbReference type="ARBA" id="ARBA00023034"/>
    </source>
</evidence>
<dbReference type="Proteomes" id="UP000324351">
    <property type="component" value="Unassembled WGS sequence"/>
</dbReference>
<gene>
    <name evidence="8" type="ORF">F0U47_15480</name>
</gene>
<evidence type="ECO:0000256" key="6">
    <source>
        <dbReference type="ARBA" id="ARBA00023136"/>
    </source>
</evidence>
<dbReference type="InterPro" id="IPR027417">
    <property type="entry name" value="P-loop_NTPase"/>
</dbReference>
<dbReference type="Gene3D" id="3.40.50.300">
    <property type="entry name" value="P-loop containing nucleotide triphosphate hydrolases"/>
    <property type="match status" value="1"/>
</dbReference>
<evidence type="ECO:0000256" key="4">
    <source>
        <dbReference type="ARBA" id="ARBA00022989"/>
    </source>
</evidence>
<evidence type="ECO:0000256" key="2">
    <source>
        <dbReference type="ARBA" id="ARBA00022679"/>
    </source>
</evidence>
<evidence type="ECO:0000313" key="9">
    <source>
        <dbReference type="Proteomes" id="UP000324351"/>
    </source>
</evidence>
<protein>
    <submittedName>
        <fullName evidence="8">Sulfotransferase family protein</fullName>
    </submittedName>
</protein>
<evidence type="ECO:0000256" key="3">
    <source>
        <dbReference type="ARBA" id="ARBA00022692"/>
    </source>
</evidence>
<dbReference type="InterPro" id="IPR005331">
    <property type="entry name" value="Sulfotransferase"/>
</dbReference>
<proteinExistence type="predicted"/>
<name>A0A5B1M1F9_9ACTN</name>
<comment type="subcellular location">
    <subcellularLocation>
        <location evidence="1">Golgi apparatus membrane</location>
        <topology evidence="1">Single-pass type II membrane protein</topology>
    </subcellularLocation>
</comment>
<keyword evidence="4" id="KW-1133">Transmembrane helix</keyword>
<dbReference type="PANTHER" id="PTHR12137">
    <property type="entry name" value="CARBOHYDRATE SULFOTRANSFERASE"/>
    <property type="match status" value="1"/>
</dbReference>
<evidence type="ECO:0000313" key="8">
    <source>
        <dbReference type="EMBL" id="KAA1426298.1"/>
    </source>
</evidence>
<dbReference type="EMBL" id="VUJW01000009">
    <property type="protein sequence ID" value="KAA1426298.1"/>
    <property type="molecule type" value="Genomic_DNA"/>
</dbReference>
<dbReference type="GO" id="GO:0016051">
    <property type="term" value="P:carbohydrate biosynthetic process"/>
    <property type="evidence" value="ECO:0007669"/>
    <property type="project" value="InterPro"/>
</dbReference>
<keyword evidence="5" id="KW-0333">Golgi apparatus</keyword>
<reference evidence="8 9" key="2">
    <citation type="submission" date="2019-09" db="EMBL/GenBank/DDBJ databases">
        <authorList>
            <person name="Jin C."/>
        </authorList>
    </citation>
    <scope>NUCLEOTIDE SEQUENCE [LARGE SCALE GENOMIC DNA]</scope>
    <source>
        <strain evidence="8 9">BN140041</strain>
    </source>
</reference>
<keyword evidence="7" id="KW-0325">Glycoprotein</keyword>
<sequence length="238" mass="27368">MDADPGRPAVTWREMLTYFPHRVLGNHVHALPDHGIVYVKNPKAGCSTVLLWLDRLHTGEHDFSPGNVHTDNRLPKVPDVGRRRIARMISGDAYRFSFVRDPLRRFQSAYLDKIVSSKRWRTQIQTALGQEPDPERAVSLDEFVTGIERQDPIGEMDPHWRPQHVNLMMPLVSYDHIGRIETFDADLEIIRKAADLPPVPIEVRNVAKKSTDSILADRPDLEERVRAIYAQDFEIFGY</sequence>
<keyword evidence="2 8" id="KW-0808">Transferase</keyword>
<keyword evidence="9" id="KW-1185">Reference proteome</keyword>
<reference evidence="8 9" key="1">
    <citation type="submission" date="2019-09" db="EMBL/GenBank/DDBJ databases">
        <title>Nocardioides panacisoli sp. nov., isolated from the soil of a ginseng field.</title>
        <authorList>
            <person name="Cho C."/>
        </authorList>
    </citation>
    <scope>NUCLEOTIDE SEQUENCE [LARGE SCALE GENOMIC DNA]</scope>
    <source>
        <strain evidence="8 9">BN140041</strain>
    </source>
</reference>
<evidence type="ECO:0000256" key="1">
    <source>
        <dbReference type="ARBA" id="ARBA00004323"/>
    </source>
</evidence>
<evidence type="ECO:0000256" key="7">
    <source>
        <dbReference type="ARBA" id="ARBA00023180"/>
    </source>
</evidence>
<keyword evidence="6" id="KW-0472">Membrane</keyword>
<dbReference type="Pfam" id="PF03567">
    <property type="entry name" value="Sulfotransfer_2"/>
    <property type="match status" value="1"/>
</dbReference>
<comment type="caution">
    <text evidence="8">The sequence shown here is derived from an EMBL/GenBank/DDBJ whole genome shotgun (WGS) entry which is preliminary data.</text>
</comment>
<dbReference type="PANTHER" id="PTHR12137:SF54">
    <property type="entry name" value="CARBOHYDRATE SULFOTRANSFERASE"/>
    <property type="match status" value="1"/>
</dbReference>